<proteinExistence type="predicted"/>
<evidence type="ECO:0000313" key="1">
    <source>
        <dbReference type="EMBL" id="MBB2191319.1"/>
    </source>
</evidence>
<name>A0A7W4JUX0_9PROT</name>
<dbReference type="Proteomes" id="UP000555756">
    <property type="component" value="Unassembled WGS sequence"/>
</dbReference>
<reference evidence="1 2" key="1">
    <citation type="submission" date="2020-04" db="EMBL/GenBank/DDBJ databases">
        <title>Description of novel Gluconacetobacter.</title>
        <authorList>
            <person name="Sombolestani A."/>
        </authorList>
    </citation>
    <scope>NUCLEOTIDE SEQUENCE [LARGE SCALE GENOMIC DNA]</scope>
    <source>
        <strain evidence="1 2">LMG 21311</strain>
    </source>
</reference>
<accession>A0A7W4JUX0</accession>
<feature type="non-terminal residue" evidence="1">
    <location>
        <position position="101"/>
    </location>
</feature>
<sequence length="101" mass="10016">MPQAPRQTLPTGDRPFVSAGTLGLTLAAYQFLSRLGAAGQATTRNVEVIAQALGVPVAGIPADGPVSVTLPASFPPAGPSGAAAARAEQARMLAMLAAVPP</sequence>
<organism evidence="1 2">
    <name type="scientific">Gluconacetobacter azotocaptans</name>
    <dbReference type="NCBI Taxonomy" id="142834"/>
    <lineage>
        <taxon>Bacteria</taxon>
        <taxon>Pseudomonadati</taxon>
        <taxon>Pseudomonadota</taxon>
        <taxon>Alphaproteobacteria</taxon>
        <taxon>Acetobacterales</taxon>
        <taxon>Acetobacteraceae</taxon>
        <taxon>Gluconacetobacter</taxon>
    </lineage>
</organism>
<gene>
    <name evidence="1" type="ORF">HLH34_15360</name>
</gene>
<evidence type="ECO:0000313" key="2">
    <source>
        <dbReference type="Proteomes" id="UP000555756"/>
    </source>
</evidence>
<comment type="caution">
    <text evidence="1">The sequence shown here is derived from an EMBL/GenBank/DDBJ whole genome shotgun (WGS) entry which is preliminary data.</text>
</comment>
<protein>
    <submittedName>
        <fullName evidence="1">Uncharacterized protein</fullName>
    </submittedName>
</protein>
<dbReference type="AlphaFoldDB" id="A0A7W4JUX0"/>
<dbReference type="EMBL" id="JABEQF010000014">
    <property type="protein sequence ID" value="MBB2191319.1"/>
    <property type="molecule type" value="Genomic_DNA"/>
</dbReference>
<keyword evidence="2" id="KW-1185">Reference proteome</keyword>